<gene>
    <name evidence="3" type="ORF">HB662_06495</name>
</gene>
<dbReference type="Gene3D" id="3.90.25.10">
    <property type="entry name" value="UDP-galactose 4-epimerase, domain 1"/>
    <property type="match status" value="1"/>
</dbReference>
<dbReference type="Pfam" id="PF01370">
    <property type="entry name" value="Epimerase"/>
    <property type="match status" value="1"/>
</dbReference>
<dbReference type="InterPro" id="IPR036291">
    <property type="entry name" value="NAD(P)-bd_dom_sf"/>
</dbReference>
<dbReference type="SUPFAM" id="SSF51735">
    <property type="entry name" value="NAD(P)-binding Rossmann-fold domains"/>
    <property type="match status" value="1"/>
</dbReference>
<evidence type="ECO:0000313" key="3">
    <source>
        <dbReference type="EMBL" id="NKE44420.1"/>
    </source>
</evidence>
<dbReference type="InterPro" id="IPR001509">
    <property type="entry name" value="Epimerase_deHydtase"/>
</dbReference>
<feature type="domain" description="NAD-dependent epimerase/dehydratase" evidence="2">
    <location>
        <begin position="3"/>
        <end position="240"/>
    </location>
</feature>
<dbReference type="EMBL" id="JAAVTX010000002">
    <property type="protein sequence ID" value="NKE44420.1"/>
    <property type="molecule type" value="Genomic_DNA"/>
</dbReference>
<protein>
    <submittedName>
        <fullName evidence="3">NAD-dependent epimerase/dehydratase family protein</fullName>
    </submittedName>
</protein>
<keyword evidence="1" id="KW-0520">NAD</keyword>
<evidence type="ECO:0000313" key="4">
    <source>
        <dbReference type="Proteomes" id="UP000765160"/>
    </source>
</evidence>
<dbReference type="RefSeq" id="WP_168048400.1">
    <property type="nucleotide sequence ID" value="NZ_JAATJR010000002.1"/>
</dbReference>
<sequence>MAILVTGVAGFVGSHVAAALLARGERVVGLDNVNSYYDVSLKEARLARLKPQPGFTFLRLDLADRDAVFAGLAPEMEEITEVIHLAAQAGVRYSMIDPYAYVASNVMGHVVMLEAARRMPKLRHLVYASSSSVYGGNTRLPFRETDPVELPVSLYAATKRADELIGQAYSHIYGLPQTGLRFFTVYGPWGRPDMAYYSFAKAIAAGEPITLYEGGELKRDFTYIDDIVQGVIGCMAHPPGPGERARLLNIGNNRAERVLTLVRLLEEGLGRRAIIQDAPRPVADVEETFADISAIQKLAGFAPTTALSEGIPKFVAWFRDWHGV</sequence>
<reference evidence="3 4" key="1">
    <citation type="submission" date="2020-03" db="EMBL/GenBank/DDBJ databases">
        <title>Roseomonas selenitidurans sp. nov. isolated from soil.</title>
        <authorList>
            <person name="Liu H."/>
        </authorList>
    </citation>
    <scope>NUCLEOTIDE SEQUENCE [LARGE SCALE GENOMIC DNA]</scope>
    <source>
        <strain evidence="3 4">JCM 15073</strain>
    </source>
</reference>
<accession>A0ABX1EWH6</accession>
<organism evidence="3 4">
    <name type="scientific">Falsiroseomonas frigidaquae</name>
    <dbReference type="NCBI Taxonomy" id="487318"/>
    <lineage>
        <taxon>Bacteria</taxon>
        <taxon>Pseudomonadati</taxon>
        <taxon>Pseudomonadota</taxon>
        <taxon>Alphaproteobacteria</taxon>
        <taxon>Acetobacterales</taxon>
        <taxon>Roseomonadaceae</taxon>
        <taxon>Falsiroseomonas</taxon>
    </lineage>
</organism>
<proteinExistence type="predicted"/>
<comment type="caution">
    <text evidence="3">The sequence shown here is derived from an EMBL/GenBank/DDBJ whole genome shotgun (WGS) entry which is preliminary data.</text>
</comment>
<dbReference type="Gene3D" id="3.40.50.720">
    <property type="entry name" value="NAD(P)-binding Rossmann-like Domain"/>
    <property type="match status" value="1"/>
</dbReference>
<dbReference type="PANTHER" id="PTHR43574">
    <property type="entry name" value="EPIMERASE-RELATED"/>
    <property type="match status" value="1"/>
</dbReference>
<name>A0ABX1EWH6_9PROT</name>
<evidence type="ECO:0000256" key="1">
    <source>
        <dbReference type="ARBA" id="ARBA00023027"/>
    </source>
</evidence>
<dbReference type="PRINTS" id="PR01713">
    <property type="entry name" value="NUCEPIMERASE"/>
</dbReference>
<evidence type="ECO:0000259" key="2">
    <source>
        <dbReference type="Pfam" id="PF01370"/>
    </source>
</evidence>
<dbReference type="Proteomes" id="UP000765160">
    <property type="component" value="Unassembled WGS sequence"/>
</dbReference>
<keyword evidence="4" id="KW-1185">Reference proteome</keyword>